<evidence type="ECO:0000256" key="1">
    <source>
        <dbReference type="SAM" id="MobiDB-lite"/>
    </source>
</evidence>
<keyword evidence="3" id="KW-1185">Reference proteome</keyword>
<organism evidence="2 3">
    <name type="scientific">Microbacterium plantarum</name>
    <dbReference type="NCBI Taxonomy" id="1816425"/>
    <lineage>
        <taxon>Bacteria</taxon>
        <taxon>Bacillati</taxon>
        <taxon>Actinomycetota</taxon>
        <taxon>Actinomycetes</taxon>
        <taxon>Micrococcales</taxon>
        <taxon>Microbacteriaceae</taxon>
        <taxon>Microbacterium</taxon>
    </lineage>
</organism>
<protein>
    <submittedName>
        <fullName evidence="2">Uncharacterized protein</fullName>
    </submittedName>
</protein>
<feature type="region of interest" description="Disordered" evidence="1">
    <location>
        <begin position="66"/>
        <end position="87"/>
    </location>
</feature>
<reference evidence="2 3" key="1">
    <citation type="submission" date="2024-08" db="EMBL/GenBank/DDBJ databases">
        <title>Heavy metals resistant antinobacteria isolated from wastewater.</title>
        <authorList>
            <person name="Roman Ponce B."/>
            <person name="Blanco Mercado M.A."/>
            <person name="Avila Aldana I.N."/>
            <person name="Morales Arrieta S."/>
        </authorList>
    </citation>
    <scope>NUCLEOTIDE SEQUENCE [LARGE SCALE GENOMIC DNA]</scope>
    <source>
        <strain evidence="3">sma-1</strain>
    </source>
</reference>
<dbReference type="EMBL" id="JBHLHV010000001">
    <property type="protein sequence ID" value="MFB8891377.1"/>
    <property type="molecule type" value="Genomic_DNA"/>
</dbReference>
<name>A0ABV5EN32_9MICO</name>
<evidence type="ECO:0000313" key="2">
    <source>
        <dbReference type="EMBL" id="MFB8891377.1"/>
    </source>
</evidence>
<dbReference type="RefSeq" id="WP_378715594.1">
    <property type="nucleotide sequence ID" value="NZ_JBHLHV010000001.1"/>
</dbReference>
<gene>
    <name evidence="2" type="ORF">AB7P39_00825</name>
</gene>
<comment type="caution">
    <text evidence="2">The sequence shown here is derived from an EMBL/GenBank/DDBJ whole genome shotgun (WGS) entry which is preliminary data.</text>
</comment>
<dbReference type="Proteomes" id="UP001589643">
    <property type="component" value="Unassembled WGS sequence"/>
</dbReference>
<proteinExistence type="predicted"/>
<feature type="region of interest" description="Disordered" evidence="1">
    <location>
        <begin position="1"/>
        <end position="20"/>
    </location>
</feature>
<sequence length="87" mass="9631">MTTPDGGAVDNADSPEQVAERLREIDDELRRRAREGLLLQHHTVEALNTLGTLELEDEARRLRRLNSSGGVDPCGHARRNWGGDSNS</sequence>
<evidence type="ECO:0000313" key="3">
    <source>
        <dbReference type="Proteomes" id="UP001589643"/>
    </source>
</evidence>
<accession>A0ABV5EN32</accession>